<feature type="transmembrane region" description="Helical" evidence="5">
    <location>
        <begin position="6"/>
        <end position="26"/>
    </location>
</feature>
<evidence type="ECO:0000313" key="6">
    <source>
        <dbReference type="EMBL" id="KAL1848550.1"/>
    </source>
</evidence>
<dbReference type="Pfam" id="PF04479">
    <property type="entry name" value="RTA1"/>
    <property type="match status" value="1"/>
</dbReference>
<gene>
    <name evidence="6" type="ORF">Daus18300_013560</name>
</gene>
<sequence>MMLYIIQSVFILLSPALFSASVYVILGKIVEVADGDSQIFIKRRNITKTFVIGDLVCLFLQCASLPALYNIGNGLVIATLILQLLWFLFFVVVAVMFHRNMQKAPTPTAQRPDVRWQNYLVTLYIVSLLVMIRSLFRAIEYIEGKTGYLQSTEVFFYVFDSLLMFLAVVYLHWKHPSEIGALLKGEQPVTNGLKLITMKPDPGMFRLPQRFGKFGRNHSEV</sequence>
<evidence type="ECO:0000256" key="2">
    <source>
        <dbReference type="ARBA" id="ARBA00022692"/>
    </source>
</evidence>
<organism evidence="6 7">
    <name type="scientific">Diaporthe australafricana</name>
    <dbReference type="NCBI Taxonomy" id="127596"/>
    <lineage>
        <taxon>Eukaryota</taxon>
        <taxon>Fungi</taxon>
        <taxon>Dikarya</taxon>
        <taxon>Ascomycota</taxon>
        <taxon>Pezizomycotina</taxon>
        <taxon>Sordariomycetes</taxon>
        <taxon>Sordariomycetidae</taxon>
        <taxon>Diaporthales</taxon>
        <taxon>Diaporthaceae</taxon>
        <taxon>Diaporthe</taxon>
    </lineage>
</organism>
<keyword evidence="4 5" id="KW-0472">Membrane</keyword>
<reference evidence="6 7" key="1">
    <citation type="journal article" date="2024" name="IMA Fungus">
        <title>IMA Genome - F19 : A genome assembly and annotation guide to empower mycologists, including annotated draft genome sequences of Ceratocystis pirilliformis, Diaporthe australafricana, Fusarium ophioides, Paecilomyces lecythidis, and Sporothrix stenoceras.</title>
        <authorList>
            <person name="Aylward J."/>
            <person name="Wilson A.M."/>
            <person name="Visagie C.M."/>
            <person name="Spraker J."/>
            <person name="Barnes I."/>
            <person name="Buitendag C."/>
            <person name="Ceriani C."/>
            <person name="Del Mar Angel L."/>
            <person name="du Plessis D."/>
            <person name="Fuchs T."/>
            <person name="Gasser K."/>
            <person name="Kramer D."/>
            <person name="Li W."/>
            <person name="Munsamy K."/>
            <person name="Piso A."/>
            <person name="Price J.L."/>
            <person name="Sonnekus B."/>
            <person name="Thomas C."/>
            <person name="van der Nest A."/>
            <person name="van Dijk A."/>
            <person name="van Heerden A."/>
            <person name="van Vuuren N."/>
            <person name="Yilmaz N."/>
            <person name="Duong T.A."/>
            <person name="van der Merwe N.A."/>
            <person name="Wingfield M.J."/>
            <person name="Wingfield B.D."/>
        </authorList>
    </citation>
    <scope>NUCLEOTIDE SEQUENCE [LARGE SCALE GENOMIC DNA]</scope>
    <source>
        <strain evidence="6 7">CMW 18300</strain>
    </source>
</reference>
<evidence type="ECO:0000256" key="3">
    <source>
        <dbReference type="ARBA" id="ARBA00022989"/>
    </source>
</evidence>
<evidence type="ECO:0000256" key="4">
    <source>
        <dbReference type="ARBA" id="ARBA00023136"/>
    </source>
</evidence>
<accession>A0ABR3VYK8</accession>
<feature type="transmembrane region" description="Helical" evidence="5">
    <location>
        <begin position="46"/>
        <end position="69"/>
    </location>
</feature>
<comment type="subcellular location">
    <subcellularLocation>
        <location evidence="1">Membrane</location>
        <topology evidence="1">Multi-pass membrane protein</topology>
    </subcellularLocation>
</comment>
<evidence type="ECO:0000256" key="5">
    <source>
        <dbReference type="SAM" id="Phobius"/>
    </source>
</evidence>
<dbReference type="EMBL" id="JAWRVE010000216">
    <property type="protein sequence ID" value="KAL1848550.1"/>
    <property type="molecule type" value="Genomic_DNA"/>
</dbReference>
<protein>
    <submittedName>
        <fullName evidence="6">Uncharacterized protein</fullName>
    </submittedName>
</protein>
<dbReference type="PANTHER" id="PTHR31465:SF1">
    <property type="entry name" value="PROTEIN RTA1-RELATED"/>
    <property type="match status" value="1"/>
</dbReference>
<keyword evidence="3 5" id="KW-1133">Transmembrane helix</keyword>
<keyword evidence="2 5" id="KW-0812">Transmembrane</keyword>
<dbReference type="InterPro" id="IPR007568">
    <property type="entry name" value="RTA1"/>
</dbReference>
<feature type="transmembrane region" description="Helical" evidence="5">
    <location>
        <begin position="154"/>
        <end position="173"/>
    </location>
</feature>
<dbReference type="PANTHER" id="PTHR31465">
    <property type="entry name" value="PROTEIN RTA1-RELATED"/>
    <property type="match status" value="1"/>
</dbReference>
<dbReference type="Proteomes" id="UP001583177">
    <property type="component" value="Unassembled WGS sequence"/>
</dbReference>
<comment type="caution">
    <text evidence="6">The sequence shown here is derived from an EMBL/GenBank/DDBJ whole genome shotgun (WGS) entry which is preliminary data.</text>
</comment>
<feature type="transmembrane region" description="Helical" evidence="5">
    <location>
        <begin position="118"/>
        <end position="139"/>
    </location>
</feature>
<evidence type="ECO:0000256" key="1">
    <source>
        <dbReference type="ARBA" id="ARBA00004141"/>
    </source>
</evidence>
<keyword evidence="7" id="KW-1185">Reference proteome</keyword>
<evidence type="ECO:0000313" key="7">
    <source>
        <dbReference type="Proteomes" id="UP001583177"/>
    </source>
</evidence>
<feature type="transmembrane region" description="Helical" evidence="5">
    <location>
        <begin position="75"/>
        <end position="97"/>
    </location>
</feature>
<name>A0ABR3VYK8_9PEZI</name>
<proteinExistence type="predicted"/>